<dbReference type="Gene3D" id="3.40.50.880">
    <property type="match status" value="1"/>
</dbReference>
<keyword evidence="5" id="KW-1185">Reference proteome</keyword>
<evidence type="ECO:0000256" key="1">
    <source>
        <dbReference type="SAM" id="MobiDB-lite"/>
    </source>
</evidence>
<name>A0A1C7M8H2_GRIFR</name>
<feature type="chain" id="PRO_5008888997" description="ThuA-like domain-containing protein" evidence="2">
    <location>
        <begin position="25"/>
        <end position="321"/>
    </location>
</feature>
<dbReference type="OrthoDB" id="3482285at2759"/>
<dbReference type="AlphaFoldDB" id="A0A1C7M8H2"/>
<gene>
    <name evidence="4" type="ORF">A0H81_07535</name>
</gene>
<proteinExistence type="predicted"/>
<evidence type="ECO:0000259" key="3">
    <source>
        <dbReference type="Pfam" id="PF06283"/>
    </source>
</evidence>
<organism evidence="4 5">
    <name type="scientific">Grifola frondosa</name>
    <name type="common">Maitake</name>
    <name type="synonym">Polyporus frondosus</name>
    <dbReference type="NCBI Taxonomy" id="5627"/>
    <lineage>
        <taxon>Eukaryota</taxon>
        <taxon>Fungi</taxon>
        <taxon>Dikarya</taxon>
        <taxon>Basidiomycota</taxon>
        <taxon>Agaricomycotina</taxon>
        <taxon>Agaricomycetes</taxon>
        <taxon>Polyporales</taxon>
        <taxon>Grifolaceae</taxon>
        <taxon>Grifola</taxon>
    </lineage>
</organism>
<evidence type="ECO:0000313" key="4">
    <source>
        <dbReference type="EMBL" id="OBZ72689.1"/>
    </source>
</evidence>
<feature type="region of interest" description="Disordered" evidence="1">
    <location>
        <begin position="274"/>
        <end position="295"/>
    </location>
</feature>
<dbReference type="OMA" id="FTDEWYD"/>
<evidence type="ECO:0000313" key="5">
    <source>
        <dbReference type="Proteomes" id="UP000092993"/>
    </source>
</evidence>
<dbReference type="Pfam" id="PF06283">
    <property type="entry name" value="ThuA"/>
    <property type="match status" value="1"/>
</dbReference>
<sequence>MTLWQSCLLSLATITWSFMSQTSAQQTIARVLIYSATRDFRHDSIPTAIEALKAQGPAFNIQFDNTEDQTWFTDDRLKQYDALLFLSNTGEVLDDSGKTAFQNYLDLGGNFIGIHSASDCLRNTTFFQKELGAAFDYHPALQNATVDVIGPSHPSTSMLPTEWHVQDEMYNFKSDPRSIGAVVIPDLGRLIKERLIPQASWFQVHGAGVQSNGTAGRSFYTSLGHLNETWQDELFMAHVMGGIQWALQSNTTAALNPNATSSVSGTLVPSASGSSSGVASSQSSGSSPQQSGTKGSWISPTYVFSYGALVLSSALFWTLLL</sequence>
<dbReference type="PANTHER" id="PTHR40469">
    <property type="entry name" value="SECRETED GLYCOSYL HYDROLASE"/>
    <property type="match status" value="1"/>
</dbReference>
<dbReference type="SUPFAM" id="SSF52317">
    <property type="entry name" value="Class I glutamine amidotransferase-like"/>
    <property type="match status" value="1"/>
</dbReference>
<keyword evidence="2" id="KW-0732">Signal</keyword>
<comment type="caution">
    <text evidence="4">The sequence shown here is derived from an EMBL/GenBank/DDBJ whole genome shotgun (WGS) entry which is preliminary data.</text>
</comment>
<dbReference type="InterPro" id="IPR029062">
    <property type="entry name" value="Class_I_gatase-like"/>
</dbReference>
<dbReference type="EMBL" id="LUGG01000009">
    <property type="protein sequence ID" value="OBZ72689.1"/>
    <property type="molecule type" value="Genomic_DNA"/>
</dbReference>
<protein>
    <recommendedName>
        <fullName evidence="3">ThuA-like domain-containing protein</fullName>
    </recommendedName>
</protein>
<feature type="signal peptide" evidence="2">
    <location>
        <begin position="1"/>
        <end position="24"/>
    </location>
</feature>
<feature type="domain" description="ThuA-like" evidence="3">
    <location>
        <begin position="30"/>
        <end position="246"/>
    </location>
</feature>
<dbReference type="Proteomes" id="UP000092993">
    <property type="component" value="Unassembled WGS sequence"/>
</dbReference>
<dbReference type="PANTHER" id="PTHR40469:SF2">
    <property type="entry name" value="GALACTOSE-BINDING DOMAIN-LIKE SUPERFAMILY PROTEIN"/>
    <property type="match status" value="1"/>
</dbReference>
<accession>A0A1C7M8H2</accession>
<evidence type="ECO:0000256" key="2">
    <source>
        <dbReference type="SAM" id="SignalP"/>
    </source>
</evidence>
<reference evidence="4 5" key="1">
    <citation type="submission" date="2016-03" db="EMBL/GenBank/DDBJ databases">
        <title>Whole genome sequencing of Grifola frondosa 9006-11.</title>
        <authorList>
            <person name="Min B."/>
            <person name="Park H."/>
            <person name="Kim J.-G."/>
            <person name="Cho H."/>
            <person name="Oh Y.-L."/>
            <person name="Kong W.-S."/>
            <person name="Choi I.-G."/>
        </authorList>
    </citation>
    <scope>NUCLEOTIDE SEQUENCE [LARGE SCALE GENOMIC DNA]</scope>
    <source>
        <strain evidence="4 5">9006-11</strain>
    </source>
</reference>
<dbReference type="InterPro" id="IPR029010">
    <property type="entry name" value="ThuA-like"/>
</dbReference>